<dbReference type="PATRIC" id="fig|1395513.3.peg.1896"/>
<comment type="caution">
    <text evidence="3">The sequence shown here is derived from an EMBL/GenBank/DDBJ whole genome shotgun (WGS) entry which is preliminary data.</text>
</comment>
<evidence type="ECO:0000313" key="4">
    <source>
        <dbReference type="Proteomes" id="UP000018296"/>
    </source>
</evidence>
<dbReference type="OrthoDB" id="5870696at2"/>
<dbReference type="CDD" id="cd01398">
    <property type="entry name" value="RPI_A"/>
    <property type="match status" value="1"/>
</dbReference>
<dbReference type="Gene3D" id="3.30.70.260">
    <property type="match status" value="1"/>
</dbReference>
<dbReference type="NCBIfam" id="TIGR00021">
    <property type="entry name" value="rpiA"/>
    <property type="match status" value="1"/>
</dbReference>
<dbReference type="SUPFAM" id="SSF100950">
    <property type="entry name" value="NagB/RpiA/CoA transferase-like"/>
    <property type="match status" value="1"/>
</dbReference>
<dbReference type="InterPro" id="IPR037171">
    <property type="entry name" value="NagB/RpiA_transferase-like"/>
</dbReference>
<dbReference type="SMART" id="SM01134">
    <property type="entry name" value="DeoRC"/>
    <property type="match status" value="1"/>
</dbReference>
<organism evidence="3 4">
    <name type="scientific">Sporolactobacillus laevolacticus DSM 442</name>
    <dbReference type="NCBI Taxonomy" id="1395513"/>
    <lineage>
        <taxon>Bacteria</taxon>
        <taxon>Bacillati</taxon>
        <taxon>Bacillota</taxon>
        <taxon>Bacilli</taxon>
        <taxon>Bacillales</taxon>
        <taxon>Sporolactobacillaceae</taxon>
        <taxon>Sporolactobacillus</taxon>
    </lineage>
</organism>
<dbReference type="eggNOG" id="COG0120">
    <property type="taxonomic scope" value="Bacteria"/>
</dbReference>
<proteinExistence type="predicted"/>
<dbReference type="GO" id="GO:0004751">
    <property type="term" value="F:ribose-5-phosphate isomerase activity"/>
    <property type="evidence" value="ECO:0007669"/>
    <property type="project" value="UniProtKB-UniRule"/>
</dbReference>
<dbReference type="GO" id="GO:0005829">
    <property type="term" value="C:cytosol"/>
    <property type="evidence" value="ECO:0007669"/>
    <property type="project" value="TreeGrafter"/>
</dbReference>
<keyword evidence="1 3" id="KW-0413">Isomerase</keyword>
<accession>V6IWZ4</accession>
<reference evidence="3 4" key="1">
    <citation type="journal article" date="2013" name="Genome Announc.">
        <title>Genome Sequence of Sporolactobacillus laevolacticus DSM442, an Efficient Polymer-Grade D-Lactate Producer from Agricultural Waste Cottonseed as a Nitrogen Source.</title>
        <authorList>
            <person name="Wang H."/>
            <person name="Wang L."/>
            <person name="Ju J."/>
            <person name="Yu B."/>
            <person name="Ma Y."/>
        </authorList>
    </citation>
    <scope>NUCLEOTIDE SEQUENCE [LARGE SCALE GENOMIC DNA]</scope>
    <source>
        <strain evidence="3 4">DSM 442</strain>
    </source>
</reference>
<keyword evidence="4" id="KW-1185">Reference proteome</keyword>
<protein>
    <recommendedName>
        <fullName evidence="2">Ribose 5-phosphate isomerase A</fullName>
        <ecNumber evidence="2">5.3.1.6</ecNumber>
    </recommendedName>
</protein>
<dbReference type="GO" id="GO:0009052">
    <property type="term" value="P:pentose-phosphate shunt, non-oxidative branch"/>
    <property type="evidence" value="ECO:0007669"/>
    <property type="project" value="InterPro"/>
</dbReference>
<dbReference type="EC" id="5.3.1.6" evidence="2"/>
<evidence type="ECO:0000256" key="1">
    <source>
        <dbReference type="ARBA" id="ARBA00023235"/>
    </source>
</evidence>
<dbReference type="GO" id="GO:0006014">
    <property type="term" value="P:D-ribose metabolic process"/>
    <property type="evidence" value="ECO:0007669"/>
    <property type="project" value="TreeGrafter"/>
</dbReference>
<dbReference type="PANTHER" id="PTHR11934:SF0">
    <property type="entry name" value="RIBOSE-5-PHOSPHATE ISOMERASE"/>
    <property type="match status" value="1"/>
</dbReference>
<dbReference type="InterPro" id="IPR004788">
    <property type="entry name" value="Ribose5P_isomerase_type_A"/>
</dbReference>
<evidence type="ECO:0000256" key="2">
    <source>
        <dbReference type="NCBIfam" id="TIGR00021"/>
    </source>
</evidence>
<dbReference type="EMBL" id="AWTC01000008">
    <property type="protein sequence ID" value="EST11863.1"/>
    <property type="molecule type" value="Genomic_DNA"/>
</dbReference>
<gene>
    <name evidence="3" type="ORF">P343_09390</name>
</gene>
<dbReference type="RefSeq" id="WP_023510137.1">
    <property type="nucleotide sequence ID" value="NZ_AWTC01000008.1"/>
</dbReference>
<dbReference type="PANTHER" id="PTHR11934">
    <property type="entry name" value="RIBOSE-5-PHOSPHATE ISOMERASE"/>
    <property type="match status" value="1"/>
</dbReference>
<dbReference type="STRING" id="1395513.P343_09390"/>
<dbReference type="Pfam" id="PF06026">
    <property type="entry name" value="Rib_5-P_isom_A"/>
    <property type="match status" value="1"/>
</dbReference>
<dbReference type="Proteomes" id="UP000018296">
    <property type="component" value="Unassembled WGS sequence"/>
</dbReference>
<dbReference type="Gene3D" id="3.40.50.1360">
    <property type="match status" value="1"/>
</dbReference>
<dbReference type="SUPFAM" id="SSF75445">
    <property type="entry name" value="D-ribose-5-phosphate isomerase (RpiA), lid domain"/>
    <property type="match status" value="1"/>
</dbReference>
<name>V6IWZ4_9BACL</name>
<sequence length="233" mass="25510">MTISGDIKKACAREALDIIQNHSVIGLGGGSTISHLIEFIREKPNFKISVVTPSTSTRLLCLKNGLDVLHTELVDHIDLAFDGCDQVDEQLNALKSGGGIHTKEKLIASMADDYILLVDESKFVPVLTFEKPVVLEILEDSMAYVQKKAELLGGKPIMRQSDAKDGFTVSDNGHLLMDVYFDHVADISKLESDLQAIHGVIDTSLFVDVATKALVAGENNMKWYSKPAEEVKN</sequence>
<dbReference type="AlphaFoldDB" id="V6IWZ4"/>
<evidence type="ECO:0000313" key="3">
    <source>
        <dbReference type="EMBL" id="EST11863.1"/>
    </source>
</evidence>